<reference evidence="1 2" key="1">
    <citation type="submission" date="2018-09" db="EMBL/GenBank/DDBJ databases">
        <title>Altererythrobacter spongiae sp. nov., isolated from a marine sponge.</title>
        <authorList>
            <person name="Zhuang L."/>
            <person name="Luo L."/>
        </authorList>
    </citation>
    <scope>NUCLEOTIDE SEQUENCE [LARGE SCALE GENOMIC DNA]</scope>
    <source>
        <strain evidence="1 2">HN-Y73</strain>
    </source>
</reference>
<sequence>MASLATELPRQIQRVQEEVIPLYESLRGMPNVMVEPTIAMMKHACNEAIKAAASGDVIAMMRWHEELKGIEA</sequence>
<evidence type="ECO:0000313" key="1">
    <source>
        <dbReference type="EMBL" id="RKF23341.1"/>
    </source>
</evidence>
<proteinExistence type="predicted"/>
<protein>
    <recommendedName>
        <fullName evidence="3">FCD domain-containing protein</fullName>
    </recommendedName>
</protein>
<dbReference type="EMBL" id="RAPF01000001">
    <property type="protein sequence ID" value="RKF23341.1"/>
    <property type="molecule type" value="Genomic_DNA"/>
</dbReference>
<gene>
    <name evidence="1" type="ORF">D6851_02395</name>
</gene>
<dbReference type="RefSeq" id="WP_120323245.1">
    <property type="nucleotide sequence ID" value="NZ_RAPF01000001.1"/>
</dbReference>
<name>A0A420ERQ1_9SPHN</name>
<evidence type="ECO:0008006" key="3">
    <source>
        <dbReference type="Google" id="ProtNLM"/>
    </source>
</evidence>
<comment type="caution">
    <text evidence="1">The sequence shown here is derived from an EMBL/GenBank/DDBJ whole genome shotgun (WGS) entry which is preliminary data.</text>
</comment>
<dbReference type="Proteomes" id="UP000284395">
    <property type="component" value="Unassembled WGS sequence"/>
</dbReference>
<dbReference type="AlphaFoldDB" id="A0A420ERQ1"/>
<evidence type="ECO:0000313" key="2">
    <source>
        <dbReference type="Proteomes" id="UP000284395"/>
    </source>
</evidence>
<organism evidence="1 2">
    <name type="scientific">Altericroceibacterium spongiae</name>
    <dbReference type="NCBI Taxonomy" id="2320269"/>
    <lineage>
        <taxon>Bacteria</taxon>
        <taxon>Pseudomonadati</taxon>
        <taxon>Pseudomonadota</taxon>
        <taxon>Alphaproteobacteria</taxon>
        <taxon>Sphingomonadales</taxon>
        <taxon>Erythrobacteraceae</taxon>
        <taxon>Altericroceibacterium</taxon>
    </lineage>
</organism>
<accession>A0A420ERQ1</accession>
<keyword evidence="2" id="KW-1185">Reference proteome</keyword>